<gene>
    <name evidence="1" type="ORF">MOX91_05310</name>
</gene>
<keyword evidence="2" id="KW-1185">Reference proteome</keyword>
<accession>A0ABU4WGB0</accession>
<comment type="caution">
    <text evidence="1">The sequence shown here is derived from an EMBL/GenBank/DDBJ whole genome shotgun (WGS) entry which is preliminary data.</text>
</comment>
<sequence length="415" mass="48088">MKYYLLLFVSVFQIFAGFALAKDYKFSGSISREVLENYLERSITLMDFANMPKFSTEGDYPRKELDIEFVRDVGAKFVGRAIYRWGGEDALNNPEFFSYAKNLIEKLHLVDEEIIVQGAVFEAVYPTVEKVAIPAWVFVEMSLPVEKRNFSYDKMVFENGLYRNHWGRGGSVPDITRLETRLWFLYLVGSYVKIGVEAIHLGQVKLMGANDPEMGGWADFIKFLRKFADRHARRNKIIFDAHTPDGSMLYKGESLLDFNSFPLRIKEDCLDEPEKMKGILEVGHTDSIYKRSAGCKTPNGWSCDSLPYLVEFDNFGISNHAGKADLNDHFIWGYDEITWLYLQPQEERERWLKYAYEWIKKTDKNGHLQMPATRILTLKKSQRGKITVRSVPPQEGISHTLNLQSCIKRIWESEK</sequence>
<organism evidence="1 2">
    <name type="scientific">Intestinicryptomonas porci</name>
    <dbReference type="NCBI Taxonomy" id="2926320"/>
    <lineage>
        <taxon>Bacteria</taxon>
        <taxon>Pseudomonadati</taxon>
        <taxon>Verrucomicrobiota</taxon>
        <taxon>Opitutia</taxon>
        <taxon>Opitutales</taxon>
        <taxon>Intestinicryptomonaceae</taxon>
        <taxon>Intestinicryptomonas</taxon>
    </lineage>
</organism>
<dbReference type="Proteomes" id="UP001275932">
    <property type="component" value="Unassembled WGS sequence"/>
</dbReference>
<proteinExistence type="predicted"/>
<evidence type="ECO:0000313" key="2">
    <source>
        <dbReference type="Proteomes" id="UP001275932"/>
    </source>
</evidence>
<reference evidence="1 2" key="1">
    <citation type="submission" date="2022-03" db="EMBL/GenBank/DDBJ databases">
        <title>Novel taxa within the pig intestine.</title>
        <authorList>
            <person name="Wylensek D."/>
            <person name="Bishof K."/>
            <person name="Afrizal A."/>
            <person name="Clavel T."/>
        </authorList>
    </citation>
    <scope>NUCLEOTIDE SEQUENCE [LARGE SCALE GENOMIC DNA]</scope>
    <source>
        <strain evidence="1 2">CLA-KB-P66</strain>
    </source>
</reference>
<evidence type="ECO:0000313" key="1">
    <source>
        <dbReference type="EMBL" id="MDX8415597.1"/>
    </source>
</evidence>
<dbReference type="RefSeq" id="WP_370397044.1">
    <property type="nucleotide sequence ID" value="NZ_JALBUT010000005.1"/>
</dbReference>
<protein>
    <submittedName>
        <fullName evidence="1">Uncharacterized protein</fullName>
    </submittedName>
</protein>
<dbReference type="EMBL" id="JALBUT010000005">
    <property type="protein sequence ID" value="MDX8415597.1"/>
    <property type="molecule type" value="Genomic_DNA"/>
</dbReference>
<name>A0ABU4WGB0_9BACT</name>